<keyword evidence="4" id="KW-1185">Reference proteome</keyword>
<dbReference type="KEGG" id="phu:Phum_PHUM540580"/>
<evidence type="ECO:0000313" key="4">
    <source>
        <dbReference type="Proteomes" id="UP000009046"/>
    </source>
</evidence>
<sequence>MMALDKSMKKNNGDENKSLEKKMANLTTNDNSDAAETGNGDKPLPNVKQPKVVVSKEKSSLSAASKRPSSSRCLSNLAKINEDETNDDSFSKPNMKIESNLKNLFVPFNNNNNNSGSSNSSKRGFKIFPRSLSNAYNSRGQRTMVLEVKTDPSTCCVHRKSASKNGGKNNSRRCVTSQYVALGDGNWSLQSPSNFQALLTGSWTSIGKSTVFGSRPSAVNVNKNSSLSSSSQNYVSSKTGCFSKVSVPVTQPVNGNSNYDENDDHCNVVKIWIFLGEPLGKMHVGYHHRTVLIWSFSLSFVR</sequence>
<dbReference type="CTD" id="8235637"/>
<dbReference type="RefSeq" id="XP_002431683.1">
    <property type="nucleotide sequence ID" value="XM_002431638.1"/>
</dbReference>
<dbReference type="VEuPathDB" id="VectorBase:PHUM540580"/>
<reference evidence="2" key="1">
    <citation type="submission" date="2007-04" db="EMBL/GenBank/DDBJ databases">
        <title>Annotation of Pediculus humanus corporis strain USDA.</title>
        <authorList>
            <person name="Kirkness E."/>
            <person name="Hannick L."/>
            <person name="Hass B."/>
            <person name="Bruggner R."/>
            <person name="Lawson D."/>
            <person name="Bidwell S."/>
            <person name="Joardar V."/>
            <person name="Caler E."/>
            <person name="Walenz B."/>
            <person name="Inman J."/>
            <person name="Schobel S."/>
            <person name="Galinsky K."/>
            <person name="Amedeo P."/>
            <person name="Strausberg R."/>
        </authorList>
    </citation>
    <scope>NUCLEOTIDE SEQUENCE</scope>
    <source>
        <strain evidence="2">USDA</strain>
    </source>
</reference>
<feature type="compositionally biased region" description="Polar residues" evidence="1">
    <location>
        <begin position="25"/>
        <end position="34"/>
    </location>
</feature>
<name>E0VZY9_PEDHC</name>
<dbReference type="Proteomes" id="UP000009046">
    <property type="component" value="Unassembled WGS sequence"/>
</dbReference>
<dbReference type="AlphaFoldDB" id="E0VZY9"/>
<gene>
    <name evidence="3" type="primary">8235637</name>
    <name evidence="2" type="ORF">Phum_PHUM540580</name>
</gene>
<organism>
    <name type="scientific">Pediculus humanus subsp. corporis</name>
    <name type="common">Body louse</name>
    <dbReference type="NCBI Taxonomy" id="121224"/>
    <lineage>
        <taxon>Eukaryota</taxon>
        <taxon>Metazoa</taxon>
        <taxon>Ecdysozoa</taxon>
        <taxon>Arthropoda</taxon>
        <taxon>Hexapoda</taxon>
        <taxon>Insecta</taxon>
        <taxon>Pterygota</taxon>
        <taxon>Neoptera</taxon>
        <taxon>Paraneoptera</taxon>
        <taxon>Psocodea</taxon>
        <taxon>Troctomorpha</taxon>
        <taxon>Phthiraptera</taxon>
        <taxon>Anoplura</taxon>
        <taxon>Pediculidae</taxon>
        <taxon>Pediculus</taxon>
    </lineage>
</organism>
<evidence type="ECO:0000313" key="2">
    <source>
        <dbReference type="EMBL" id="EEB18945.1"/>
    </source>
</evidence>
<dbReference type="EMBL" id="AAZO01006566">
    <property type="status" value="NOT_ANNOTATED_CDS"/>
    <property type="molecule type" value="Genomic_DNA"/>
</dbReference>
<dbReference type="GeneID" id="8235637"/>
<dbReference type="EMBL" id="DS235854">
    <property type="protein sequence ID" value="EEB18945.1"/>
    <property type="molecule type" value="Genomic_DNA"/>
</dbReference>
<evidence type="ECO:0000313" key="3">
    <source>
        <dbReference type="EnsemblMetazoa" id="PHUM540580-PA"/>
    </source>
</evidence>
<feature type="region of interest" description="Disordered" evidence="1">
    <location>
        <begin position="1"/>
        <end position="74"/>
    </location>
</feature>
<reference evidence="2" key="2">
    <citation type="submission" date="2007-04" db="EMBL/GenBank/DDBJ databases">
        <title>The genome of the human body louse.</title>
        <authorList>
            <consortium name="The Human Body Louse Genome Consortium"/>
            <person name="Kirkness E."/>
            <person name="Walenz B."/>
            <person name="Hass B."/>
            <person name="Bruggner R."/>
            <person name="Strausberg R."/>
        </authorList>
    </citation>
    <scope>NUCLEOTIDE SEQUENCE</scope>
    <source>
        <strain evidence="2">USDA</strain>
    </source>
</reference>
<feature type="compositionally biased region" description="Basic and acidic residues" evidence="1">
    <location>
        <begin position="1"/>
        <end position="23"/>
    </location>
</feature>
<evidence type="ECO:0000256" key="1">
    <source>
        <dbReference type="SAM" id="MobiDB-lite"/>
    </source>
</evidence>
<dbReference type="EnsemblMetazoa" id="PHUM540580-RA">
    <property type="protein sequence ID" value="PHUM540580-PA"/>
    <property type="gene ID" value="PHUM540580"/>
</dbReference>
<feature type="compositionally biased region" description="Low complexity" evidence="1">
    <location>
        <begin position="60"/>
        <end position="72"/>
    </location>
</feature>
<protein>
    <submittedName>
        <fullName evidence="2 3">Uncharacterized protein</fullName>
    </submittedName>
</protein>
<dbReference type="InParanoid" id="E0VZY9"/>
<accession>E0VZY9</accession>
<reference evidence="3" key="3">
    <citation type="submission" date="2020-05" db="UniProtKB">
        <authorList>
            <consortium name="EnsemblMetazoa"/>
        </authorList>
    </citation>
    <scope>IDENTIFICATION</scope>
    <source>
        <strain evidence="3">USDA</strain>
    </source>
</reference>
<proteinExistence type="predicted"/>
<dbReference type="HOGENOM" id="CLU_922320_0_0_1"/>